<evidence type="ECO:0000256" key="8">
    <source>
        <dbReference type="ARBA" id="ARBA00023125"/>
    </source>
</evidence>
<dbReference type="GO" id="GO:0006271">
    <property type="term" value="P:DNA strand elongation involved in DNA replication"/>
    <property type="evidence" value="ECO:0007669"/>
    <property type="project" value="TreeGrafter"/>
</dbReference>
<gene>
    <name evidence="12" type="ORF">METZ01_LOCUS49570</name>
</gene>
<dbReference type="GO" id="GO:0009360">
    <property type="term" value="C:DNA polymerase III complex"/>
    <property type="evidence" value="ECO:0007669"/>
    <property type="project" value="InterPro"/>
</dbReference>
<dbReference type="SUPFAM" id="SSF55979">
    <property type="entry name" value="DNA clamp"/>
    <property type="match status" value="3"/>
</dbReference>
<evidence type="ECO:0000259" key="11">
    <source>
        <dbReference type="Pfam" id="PF02768"/>
    </source>
</evidence>
<dbReference type="PIRSF" id="PIRSF000804">
    <property type="entry name" value="DNA_pol_III_b"/>
    <property type="match status" value="1"/>
</dbReference>
<comment type="subcellular location">
    <subcellularLocation>
        <location evidence="1">Cytoplasm</location>
    </subcellularLocation>
</comment>
<feature type="domain" description="DNA polymerase III beta sliding clamp C-terminal" evidence="11">
    <location>
        <begin position="248"/>
        <end position="367"/>
    </location>
</feature>
<dbReference type="GO" id="GO:0003677">
    <property type="term" value="F:DNA binding"/>
    <property type="evidence" value="ECO:0007669"/>
    <property type="project" value="UniProtKB-KW"/>
</dbReference>
<dbReference type="PANTHER" id="PTHR30478">
    <property type="entry name" value="DNA POLYMERASE III SUBUNIT BETA"/>
    <property type="match status" value="1"/>
</dbReference>
<evidence type="ECO:0008006" key="13">
    <source>
        <dbReference type="Google" id="ProtNLM"/>
    </source>
</evidence>
<keyword evidence="7" id="KW-0239">DNA-directed DNA polymerase</keyword>
<evidence type="ECO:0000259" key="9">
    <source>
        <dbReference type="Pfam" id="PF00712"/>
    </source>
</evidence>
<dbReference type="Pfam" id="PF02767">
    <property type="entry name" value="DNA_pol3_beta_2"/>
    <property type="match status" value="1"/>
</dbReference>
<accession>A0A381RXZ0</accession>
<dbReference type="GO" id="GO:0008408">
    <property type="term" value="F:3'-5' exonuclease activity"/>
    <property type="evidence" value="ECO:0007669"/>
    <property type="project" value="InterPro"/>
</dbReference>
<dbReference type="NCBIfam" id="TIGR00663">
    <property type="entry name" value="dnan"/>
    <property type="match status" value="1"/>
</dbReference>
<evidence type="ECO:0000256" key="7">
    <source>
        <dbReference type="ARBA" id="ARBA00022932"/>
    </source>
</evidence>
<keyword evidence="8" id="KW-0238">DNA-binding</keyword>
<dbReference type="InterPro" id="IPR022637">
    <property type="entry name" value="DNA_polIII_beta_cen"/>
</dbReference>
<evidence type="ECO:0000256" key="3">
    <source>
        <dbReference type="ARBA" id="ARBA00022490"/>
    </source>
</evidence>
<protein>
    <recommendedName>
        <fullName evidence="13">Beta sliding clamp</fullName>
    </recommendedName>
</protein>
<evidence type="ECO:0000259" key="10">
    <source>
        <dbReference type="Pfam" id="PF02767"/>
    </source>
</evidence>
<dbReference type="InterPro" id="IPR022635">
    <property type="entry name" value="DNA_polIII_beta_C"/>
</dbReference>
<evidence type="ECO:0000256" key="5">
    <source>
        <dbReference type="ARBA" id="ARBA00022695"/>
    </source>
</evidence>
<dbReference type="InterPro" id="IPR046938">
    <property type="entry name" value="DNA_clamp_sf"/>
</dbReference>
<dbReference type="InterPro" id="IPR022634">
    <property type="entry name" value="DNA_polIII_beta_N"/>
</dbReference>
<dbReference type="Gene3D" id="3.70.10.10">
    <property type="match status" value="1"/>
</dbReference>
<proteinExistence type="inferred from homology"/>
<dbReference type="Gene3D" id="3.10.150.10">
    <property type="entry name" value="DNA Polymerase III, subunit A, domain 2"/>
    <property type="match status" value="1"/>
</dbReference>
<keyword evidence="5" id="KW-0548">Nucleotidyltransferase</keyword>
<dbReference type="Pfam" id="PF02768">
    <property type="entry name" value="DNA_pol3_beta_3"/>
    <property type="match status" value="1"/>
</dbReference>
<reference evidence="12" key="1">
    <citation type="submission" date="2018-05" db="EMBL/GenBank/DDBJ databases">
        <authorList>
            <person name="Lanie J.A."/>
            <person name="Ng W.-L."/>
            <person name="Kazmierczak K.M."/>
            <person name="Andrzejewski T.M."/>
            <person name="Davidsen T.M."/>
            <person name="Wayne K.J."/>
            <person name="Tettelin H."/>
            <person name="Glass J.I."/>
            <person name="Rusch D."/>
            <person name="Podicherti R."/>
            <person name="Tsui H.-C.T."/>
            <person name="Winkler M.E."/>
        </authorList>
    </citation>
    <scope>NUCLEOTIDE SEQUENCE</scope>
</reference>
<dbReference type="EMBL" id="UINC01002442">
    <property type="protein sequence ID" value="SUZ96716.1"/>
    <property type="molecule type" value="Genomic_DNA"/>
</dbReference>
<name>A0A381RXZ0_9ZZZZ</name>
<evidence type="ECO:0000313" key="12">
    <source>
        <dbReference type="EMBL" id="SUZ96716.1"/>
    </source>
</evidence>
<feature type="domain" description="DNA polymerase III beta sliding clamp central" evidence="10">
    <location>
        <begin position="130"/>
        <end position="245"/>
    </location>
</feature>
<dbReference type="GO" id="GO:0003887">
    <property type="term" value="F:DNA-directed DNA polymerase activity"/>
    <property type="evidence" value="ECO:0007669"/>
    <property type="project" value="UniProtKB-KW"/>
</dbReference>
<dbReference type="CDD" id="cd00140">
    <property type="entry name" value="beta_clamp"/>
    <property type="match status" value="1"/>
</dbReference>
<feature type="domain" description="DNA polymerase III beta sliding clamp N-terminal" evidence="9">
    <location>
        <begin position="1"/>
        <end position="120"/>
    </location>
</feature>
<dbReference type="AlphaFoldDB" id="A0A381RXZ0"/>
<sequence>MKFITEKSEIVDSLQMGASIAERRQTIPILANLKIVAMDGKIEITATDLEIQLKTVSEVKEVIEEGETTVSARKMSELCRSLPDKEALEFNLNNGKLTVSSKNFHADFATISALDFPELDTKEETDSLSIESKTLKRLLNKTAFCMASQDVRYYLNGLLVEYKEGNINAVATDGHRLALATTQLKETIEEEGKRQIIPRKAVLELAKILREDNSNIKLSFGNSSLRIKDINLDFSTKLIDGKFPDYEKVLPAGEPDALEVSKDSLQAALTRASVLSNEKYRGVRFELSNNNLKLTANNPEKELAEELLEVNYGGSPMEIGFNIGYLLDVLATIESETVELNFYGEESSCLIREPGNKLEAYVIMPMRL</sequence>
<dbReference type="PANTHER" id="PTHR30478:SF0">
    <property type="entry name" value="BETA SLIDING CLAMP"/>
    <property type="match status" value="1"/>
</dbReference>
<evidence type="ECO:0000256" key="1">
    <source>
        <dbReference type="ARBA" id="ARBA00004496"/>
    </source>
</evidence>
<comment type="similarity">
    <text evidence="2">Belongs to the beta sliding clamp family.</text>
</comment>
<evidence type="ECO:0000256" key="2">
    <source>
        <dbReference type="ARBA" id="ARBA00010752"/>
    </source>
</evidence>
<dbReference type="SMART" id="SM00480">
    <property type="entry name" value="POL3Bc"/>
    <property type="match status" value="1"/>
</dbReference>
<evidence type="ECO:0000256" key="6">
    <source>
        <dbReference type="ARBA" id="ARBA00022705"/>
    </source>
</evidence>
<keyword evidence="6" id="KW-0235">DNA replication</keyword>
<dbReference type="GO" id="GO:0005737">
    <property type="term" value="C:cytoplasm"/>
    <property type="evidence" value="ECO:0007669"/>
    <property type="project" value="UniProtKB-SubCell"/>
</dbReference>
<dbReference type="InterPro" id="IPR001001">
    <property type="entry name" value="DNA_polIII_beta"/>
</dbReference>
<dbReference type="Pfam" id="PF00712">
    <property type="entry name" value="DNA_pol3_beta"/>
    <property type="match status" value="1"/>
</dbReference>
<organism evidence="12">
    <name type="scientific">marine metagenome</name>
    <dbReference type="NCBI Taxonomy" id="408172"/>
    <lineage>
        <taxon>unclassified sequences</taxon>
        <taxon>metagenomes</taxon>
        <taxon>ecological metagenomes</taxon>
    </lineage>
</organism>
<keyword evidence="3" id="KW-0963">Cytoplasm</keyword>
<keyword evidence="4" id="KW-0808">Transferase</keyword>
<evidence type="ECO:0000256" key="4">
    <source>
        <dbReference type="ARBA" id="ARBA00022679"/>
    </source>
</evidence>